<dbReference type="EMBL" id="AP027080">
    <property type="protein sequence ID" value="BDU71982.1"/>
    <property type="molecule type" value="Genomic_DNA"/>
</dbReference>
<feature type="domain" description="Glycosyl hydrolase family 13 catalytic" evidence="2">
    <location>
        <begin position="58"/>
        <end position="447"/>
    </location>
</feature>
<feature type="signal peptide" evidence="1">
    <location>
        <begin position="1"/>
        <end position="20"/>
    </location>
</feature>
<proteinExistence type="predicted"/>
<evidence type="ECO:0000259" key="2">
    <source>
        <dbReference type="SMART" id="SM00642"/>
    </source>
</evidence>
<dbReference type="KEGG" id="msil:METEAL_11560"/>
<dbReference type="InterPro" id="IPR006047">
    <property type="entry name" value="GH13_cat_dom"/>
</dbReference>
<dbReference type="AlphaFoldDB" id="A0AA48GIM9"/>
<dbReference type="SUPFAM" id="SSF51011">
    <property type="entry name" value="Glycosyl hydrolase domain"/>
    <property type="match status" value="1"/>
</dbReference>
<gene>
    <name evidence="3" type="ORF">METEAL_11560</name>
</gene>
<protein>
    <recommendedName>
        <fullName evidence="2">Glycosyl hydrolase family 13 catalytic domain-containing protein</fullName>
    </recommendedName>
</protein>
<reference evidence="4" key="1">
    <citation type="journal article" date="2023" name="Int. J. Syst. Evol. Microbiol.">
        <title>Mesoterricola silvestris gen. nov., sp. nov., Mesoterricola sediminis sp. nov., Geothrix oryzae sp. nov., Geothrix edaphica sp. nov., Geothrix rubra sp. nov., and Geothrix limicola sp. nov., six novel members of Acidobacteriota isolated from soils.</title>
        <authorList>
            <person name="Itoh H."/>
            <person name="Sugisawa Y."/>
            <person name="Mise K."/>
            <person name="Xu Z."/>
            <person name="Kuniyasu M."/>
            <person name="Ushijima N."/>
            <person name="Kawano K."/>
            <person name="Kobayashi E."/>
            <person name="Shiratori Y."/>
            <person name="Masuda Y."/>
            <person name="Senoo K."/>
        </authorList>
    </citation>
    <scope>NUCLEOTIDE SEQUENCE [LARGE SCALE GENOMIC DNA]</scope>
    <source>
        <strain evidence="4">W79</strain>
    </source>
</reference>
<dbReference type="InterPro" id="IPR017853">
    <property type="entry name" value="GH"/>
</dbReference>
<sequence length="557" mass="59944">MRLTWLLATTLGLVGPLGCAGGGGGTPSPAYPADTSVIAAGQQMENPARWYDDAIIYQVWVKSFADGIYNDGIGDLPGLQGKLDYLQSLGVNTLWLSPIFECTNKGANMHGYDTTDYYAVNNRFGLKSDLKNLIDATHARGMRIIFDFVPNHTSASHPWMDDPAKRNFYVWQSTLPSGWGFPWGGGTSSDVWKEYEGAFYYSAFSGDADLNYYNPEVRSTMQTVESYWLDRGFDGMRVDAVRYLCESGPGKAADTPDTHARLQEFRSVIDGYLAPGNAHPRPGGDAAKYSGKMMMAEAWTNDAAGVAPYYGSGANEFHLCLDFSAPWAIFNAINGSDATQLTSLWEYERDTYPAGYRSATFDSNHDNVISRPGTQYAANRPRIILAEALNLLSPGTPIIYYGNEVGMTGASGSDLNLRGAMDWAAVTAQASQPDSILSWVKYLNKARSAYPALRGGYATLATDLGPGKILACIRSAGAERVVVVANLTATAQTAVLTDLTANGVAPDAAVNAIIGDTKTYNSLAGTRYTVAALPPYGVRVLHAGGGTFKGNLHGDIQ</sequence>
<accession>A0AA48GIM9</accession>
<dbReference type="GO" id="GO:0005975">
    <property type="term" value="P:carbohydrate metabolic process"/>
    <property type="evidence" value="ECO:0007669"/>
    <property type="project" value="InterPro"/>
</dbReference>
<dbReference type="Gene3D" id="3.20.20.80">
    <property type="entry name" value="Glycosidases"/>
    <property type="match status" value="1"/>
</dbReference>
<evidence type="ECO:0000313" key="4">
    <source>
        <dbReference type="Proteomes" id="UP001238179"/>
    </source>
</evidence>
<dbReference type="Gene3D" id="3.90.400.10">
    <property type="entry name" value="Oligo-1,6-glucosidase, Domain 2"/>
    <property type="match status" value="1"/>
</dbReference>
<keyword evidence="1" id="KW-0732">Signal</keyword>
<dbReference type="RefSeq" id="WP_316414884.1">
    <property type="nucleotide sequence ID" value="NZ_AP027080.1"/>
</dbReference>
<dbReference type="PANTHER" id="PTHR10357">
    <property type="entry name" value="ALPHA-AMYLASE FAMILY MEMBER"/>
    <property type="match status" value="1"/>
</dbReference>
<feature type="chain" id="PRO_5041370127" description="Glycosyl hydrolase family 13 catalytic domain-containing protein" evidence="1">
    <location>
        <begin position="21"/>
        <end position="557"/>
    </location>
</feature>
<organism evidence="3 4">
    <name type="scientific">Mesoterricola silvestris</name>
    <dbReference type="NCBI Taxonomy" id="2927979"/>
    <lineage>
        <taxon>Bacteria</taxon>
        <taxon>Pseudomonadati</taxon>
        <taxon>Acidobacteriota</taxon>
        <taxon>Holophagae</taxon>
        <taxon>Holophagales</taxon>
        <taxon>Holophagaceae</taxon>
        <taxon>Mesoterricola</taxon>
    </lineage>
</organism>
<dbReference type="Pfam" id="PF00128">
    <property type="entry name" value="Alpha-amylase"/>
    <property type="match status" value="1"/>
</dbReference>
<dbReference type="SUPFAM" id="SSF51445">
    <property type="entry name" value="(Trans)glycosidases"/>
    <property type="match status" value="1"/>
</dbReference>
<keyword evidence="4" id="KW-1185">Reference proteome</keyword>
<dbReference type="SMART" id="SM00642">
    <property type="entry name" value="Aamy"/>
    <property type="match status" value="1"/>
</dbReference>
<name>A0AA48GIM9_9BACT</name>
<dbReference type="Proteomes" id="UP001238179">
    <property type="component" value="Chromosome"/>
</dbReference>
<evidence type="ECO:0000313" key="3">
    <source>
        <dbReference type="EMBL" id="BDU71982.1"/>
    </source>
</evidence>
<dbReference type="InterPro" id="IPR045857">
    <property type="entry name" value="O16G_dom_2"/>
</dbReference>
<evidence type="ECO:0000256" key="1">
    <source>
        <dbReference type="SAM" id="SignalP"/>
    </source>
</evidence>